<dbReference type="InterPro" id="IPR001486">
    <property type="entry name" value="Hemoglobin_trunc"/>
</dbReference>
<dbReference type="Gene3D" id="1.10.490.10">
    <property type="entry name" value="Globins"/>
    <property type="match status" value="1"/>
</dbReference>
<accession>A0A4Q9KB01</accession>
<evidence type="ECO:0000313" key="7">
    <source>
        <dbReference type="Proteomes" id="UP000292373"/>
    </source>
</evidence>
<evidence type="ECO:0000256" key="3">
    <source>
        <dbReference type="ARBA" id="ARBA00022723"/>
    </source>
</evidence>
<organism evidence="6 7">
    <name type="scientific">Propioniciclava sinopodophylli</name>
    <dbReference type="NCBI Taxonomy" id="1837344"/>
    <lineage>
        <taxon>Bacteria</taxon>
        <taxon>Bacillati</taxon>
        <taxon>Actinomycetota</taxon>
        <taxon>Actinomycetes</taxon>
        <taxon>Propionibacteriales</taxon>
        <taxon>Propionibacteriaceae</taxon>
        <taxon>Propioniciclava</taxon>
    </lineage>
</organism>
<dbReference type="Pfam" id="PF01152">
    <property type="entry name" value="Bac_globin"/>
    <property type="match status" value="1"/>
</dbReference>
<dbReference type="PANTHER" id="PTHR47366">
    <property type="entry name" value="TWO-ON-TWO HEMOGLOBIN-3"/>
    <property type="match status" value="1"/>
</dbReference>
<comment type="similarity">
    <text evidence="5">Belongs to the truncated hemoglobin family. Group II subfamily.</text>
</comment>
<dbReference type="InterPro" id="IPR009050">
    <property type="entry name" value="Globin-like_sf"/>
</dbReference>
<gene>
    <name evidence="6" type="ORF">ET989_13830</name>
</gene>
<evidence type="ECO:0000256" key="2">
    <source>
        <dbReference type="ARBA" id="ARBA00022617"/>
    </source>
</evidence>
<dbReference type="GO" id="GO:0019825">
    <property type="term" value="F:oxygen binding"/>
    <property type="evidence" value="ECO:0007669"/>
    <property type="project" value="InterPro"/>
</dbReference>
<dbReference type="EMBL" id="SDMQ01000019">
    <property type="protein sequence ID" value="TBT82663.1"/>
    <property type="molecule type" value="Genomic_DNA"/>
</dbReference>
<proteinExistence type="inferred from homology"/>
<dbReference type="Proteomes" id="UP000292373">
    <property type="component" value="Unassembled WGS sequence"/>
</dbReference>
<reference evidence="6 7" key="1">
    <citation type="submission" date="2019-01" db="EMBL/GenBank/DDBJ databases">
        <title>Lactibacter flavus gen. nov., sp. nov., a novel bacterium of the family Propionibacteriaceae isolated from raw milk and dairy products.</title>
        <authorList>
            <person name="Huptas C."/>
            <person name="Wenning M."/>
            <person name="Breitenwieser F."/>
            <person name="Doll E."/>
            <person name="Von Neubeck M."/>
            <person name="Busse H.-J."/>
            <person name="Scherer S."/>
        </authorList>
    </citation>
    <scope>NUCLEOTIDE SEQUENCE [LARGE SCALE GENOMIC DNA]</scope>
    <source>
        <strain evidence="6 7">KCTC 33808</strain>
    </source>
</reference>
<keyword evidence="4" id="KW-0408">Iron</keyword>
<keyword evidence="7" id="KW-1185">Reference proteome</keyword>
<evidence type="ECO:0000256" key="5">
    <source>
        <dbReference type="ARBA" id="ARBA00034496"/>
    </source>
</evidence>
<dbReference type="InterPro" id="IPR044203">
    <property type="entry name" value="GlbO/GLB3-like"/>
</dbReference>
<dbReference type="AlphaFoldDB" id="A0A4Q9KB01"/>
<dbReference type="GO" id="GO:0046872">
    <property type="term" value="F:metal ion binding"/>
    <property type="evidence" value="ECO:0007669"/>
    <property type="project" value="UniProtKB-KW"/>
</dbReference>
<keyword evidence="3" id="KW-0479">Metal-binding</keyword>
<name>A0A4Q9KB01_9ACTN</name>
<comment type="caution">
    <text evidence="6">The sequence shown here is derived from an EMBL/GenBank/DDBJ whole genome shotgun (WGS) entry which is preliminary data.</text>
</comment>
<dbReference type="GO" id="GO:0005344">
    <property type="term" value="F:oxygen carrier activity"/>
    <property type="evidence" value="ECO:0007669"/>
    <property type="project" value="InterPro"/>
</dbReference>
<dbReference type="PANTHER" id="PTHR47366:SF1">
    <property type="entry name" value="TWO-ON-TWO HEMOGLOBIN-3"/>
    <property type="match status" value="1"/>
</dbReference>
<evidence type="ECO:0000313" key="6">
    <source>
        <dbReference type="EMBL" id="TBT82663.1"/>
    </source>
</evidence>
<dbReference type="InterPro" id="IPR012292">
    <property type="entry name" value="Globin/Proto"/>
</dbReference>
<dbReference type="OrthoDB" id="9790913at2"/>
<evidence type="ECO:0000256" key="4">
    <source>
        <dbReference type="ARBA" id="ARBA00023004"/>
    </source>
</evidence>
<keyword evidence="1" id="KW-0813">Transport</keyword>
<dbReference type="SUPFAM" id="SSF46458">
    <property type="entry name" value="Globin-like"/>
    <property type="match status" value="1"/>
</dbReference>
<dbReference type="GO" id="GO:0020037">
    <property type="term" value="F:heme binding"/>
    <property type="evidence" value="ECO:0007669"/>
    <property type="project" value="InterPro"/>
</dbReference>
<protein>
    <submittedName>
        <fullName evidence="6">Globin</fullName>
    </submittedName>
</protein>
<evidence type="ECO:0000256" key="1">
    <source>
        <dbReference type="ARBA" id="ARBA00022448"/>
    </source>
</evidence>
<keyword evidence="2" id="KW-0349">Heme</keyword>
<sequence>MGDVQPTESTVEVEETLFDRVGGHATFRTLIHVFFDGVKGDPELAALYPQNDWDGAENRLLLFFEQYWGGPMTYSRTRGAPMLKMRHMPHKITERMARKWATCMQRAIDTIDIGLEDELLLRDYVERACQYLINADEAPPSQ</sequence>